<dbReference type="CTD" id="8774"/>
<comment type="subunit">
    <text evidence="12">Interacts with RAB11FIP5. Interacts with VTI1A.</text>
</comment>
<keyword evidence="7" id="KW-0333">Golgi apparatus</keyword>
<name>A0A7M7N5G2_STRPU</name>
<evidence type="ECO:0000256" key="6">
    <source>
        <dbReference type="ARBA" id="ARBA00022927"/>
    </source>
</evidence>
<organism evidence="14 15">
    <name type="scientific">Strongylocentrotus purpuratus</name>
    <name type="common">Purple sea urchin</name>
    <dbReference type="NCBI Taxonomy" id="7668"/>
    <lineage>
        <taxon>Eukaryota</taxon>
        <taxon>Metazoa</taxon>
        <taxon>Echinodermata</taxon>
        <taxon>Eleutherozoa</taxon>
        <taxon>Echinozoa</taxon>
        <taxon>Echinoidea</taxon>
        <taxon>Euechinoidea</taxon>
        <taxon>Echinacea</taxon>
        <taxon>Camarodonta</taxon>
        <taxon>Echinidea</taxon>
        <taxon>Strongylocentrotidae</taxon>
        <taxon>Strongylocentrotus</taxon>
    </lineage>
</organism>
<protein>
    <recommendedName>
        <fullName evidence="9">Gamma-soluble NSF attachment protein</fullName>
    </recommendedName>
    <alternativeName>
        <fullName evidence="10">N-ethylmaleimide-sensitive factor attachment protein gamma</fullName>
    </alternativeName>
</protein>
<dbReference type="GO" id="GO:0005483">
    <property type="term" value="F:soluble NSF attachment protein activity"/>
    <property type="evidence" value="ECO:0000318"/>
    <property type="project" value="GO_Central"/>
</dbReference>
<keyword evidence="8" id="KW-0472">Membrane</keyword>
<dbReference type="InterPro" id="IPR011990">
    <property type="entry name" value="TPR-like_helical_dom_sf"/>
</dbReference>
<dbReference type="Pfam" id="PF14938">
    <property type="entry name" value="SNAP"/>
    <property type="match status" value="1"/>
</dbReference>
<proteinExistence type="inferred from homology"/>
<feature type="region of interest" description="Disordered" evidence="13">
    <location>
        <begin position="279"/>
        <end position="316"/>
    </location>
</feature>
<dbReference type="GO" id="GO:0031201">
    <property type="term" value="C:SNARE complex"/>
    <property type="evidence" value="ECO:0000318"/>
    <property type="project" value="GO_Central"/>
</dbReference>
<dbReference type="GO" id="GO:0005794">
    <property type="term" value="C:Golgi apparatus"/>
    <property type="evidence" value="ECO:0007669"/>
    <property type="project" value="UniProtKB-SubCell"/>
</dbReference>
<evidence type="ECO:0000256" key="12">
    <source>
        <dbReference type="ARBA" id="ARBA00062133"/>
    </source>
</evidence>
<dbReference type="GO" id="GO:0019905">
    <property type="term" value="F:syntaxin binding"/>
    <property type="evidence" value="ECO:0000318"/>
    <property type="project" value="GO_Central"/>
</dbReference>
<reference evidence="14" key="2">
    <citation type="submission" date="2021-01" db="UniProtKB">
        <authorList>
            <consortium name="EnsemblMetazoa"/>
        </authorList>
    </citation>
    <scope>IDENTIFICATION</scope>
</reference>
<keyword evidence="6" id="KW-0653">Protein transport</keyword>
<evidence type="ECO:0000313" key="14">
    <source>
        <dbReference type="EnsemblMetazoa" id="XP_030831412"/>
    </source>
</evidence>
<dbReference type="AlphaFoldDB" id="A0A7M7N5G2"/>
<dbReference type="KEGG" id="spu:589414"/>
<evidence type="ECO:0000256" key="13">
    <source>
        <dbReference type="SAM" id="MobiDB-lite"/>
    </source>
</evidence>
<evidence type="ECO:0000256" key="5">
    <source>
        <dbReference type="ARBA" id="ARBA00022892"/>
    </source>
</evidence>
<evidence type="ECO:0000256" key="10">
    <source>
        <dbReference type="ARBA" id="ARBA00042485"/>
    </source>
</evidence>
<evidence type="ECO:0000256" key="8">
    <source>
        <dbReference type="ARBA" id="ARBA00023136"/>
    </source>
</evidence>
<evidence type="ECO:0000256" key="1">
    <source>
        <dbReference type="ARBA" id="ARBA00004170"/>
    </source>
</evidence>
<keyword evidence="5" id="KW-0931">ER-Golgi transport</keyword>
<evidence type="ECO:0000256" key="9">
    <source>
        <dbReference type="ARBA" id="ARBA00040047"/>
    </source>
</evidence>
<accession>A0A7M7N5G2</accession>
<dbReference type="PANTHER" id="PTHR13768:SF2">
    <property type="entry name" value="GAMMA-SOLUBLE NSF ATTACHMENT PROTEIN"/>
    <property type="match status" value="1"/>
</dbReference>
<evidence type="ECO:0000256" key="11">
    <source>
        <dbReference type="ARBA" id="ARBA00060011"/>
    </source>
</evidence>
<dbReference type="Proteomes" id="UP000007110">
    <property type="component" value="Unassembled WGS sequence"/>
</dbReference>
<dbReference type="OMA" id="RSWFHAA"/>
<dbReference type="GeneID" id="589414"/>
<dbReference type="OrthoDB" id="26569at2759"/>
<evidence type="ECO:0000256" key="7">
    <source>
        <dbReference type="ARBA" id="ARBA00023034"/>
    </source>
</evidence>
<feature type="compositionally biased region" description="Acidic residues" evidence="13">
    <location>
        <begin position="300"/>
        <end position="316"/>
    </location>
</feature>
<evidence type="ECO:0000256" key="2">
    <source>
        <dbReference type="ARBA" id="ARBA00004555"/>
    </source>
</evidence>
<reference evidence="15" key="1">
    <citation type="submission" date="2015-02" db="EMBL/GenBank/DDBJ databases">
        <title>Genome sequencing for Strongylocentrotus purpuratus.</title>
        <authorList>
            <person name="Murali S."/>
            <person name="Liu Y."/>
            <person name="Vee V."/>
            <person name="English A."/>
            <person name="Wang M."/>
            <person name="Skinner E."/>
            <person name="Han Y."/>
            <person name="Muzny D.M."/>
            <person name="Worley K.C."/>
            <person name="Gibbs R.A."/>
        </authorList>
    </citation>
    <scope>NUCLEOTIDE SEQUENCE</scope>
</reference>
<dbReference type="RefSeq" id="XP_030831412.1">
    <property type="nucleotide sequence ID" value="XM_030975552.1"/>
</dbReference>
<comment type="subcellular location">
    <subcellularLocation>
        <location evidence="2">Golgi apparatus</location>
    </subcellularLocation>
    <subcellularLocation>
        <location evidence="1">Membrane</location>
        <topology evidence="1">Peripheral membrane protein</topology>
    </subcellularLocation>
</comment>
<dbReference type="FunFam" id="1.25.40.10:FF:000115">
    <property type="entry name" value="Gamma-soluble NSF attachment protein"/>
    <property type="match status" value="1"/>
</dbReference>
<dbReference type="SUPFAM" id="SSF48452">
    <property type="entry name" value="TPR-like"/>
    <property type="match status" value="1"/>
</dbReference>
<evidence type="ECO:0000256" key="3">
    <source>
        <dbReference type="ARBA" id="ARBA00010050"/>
    </source>
</evidence>
<dbReference type="InParanoid" id="A0A7M7N5G2"/>
<dbReference type="Gene3D" id="1.25.40.10">
    <property type="entry name" value="Tetratricopeptide repeat domain"/>
    <property type="match status" value="1"/>
</dbReference>
<sequence>MADARRISEAKEHIAAAEKSLKTSFFKWKPDFGSAAHEYEQAAVCFKNAKQPLEAKRAYINAAGAHRNNDALFHAAKQYEQAAFLMRDQKDWGEVMGLFDKAASLYSEHGTPDTAAICLEKAAKMMETVNPRMSLEFFQKACDVVELEDRPRQIVDYLGKSARILVRIQDYDEASKVLSKERDLRHDLGDIDATNRTVSALVLVHLKRGDYVAADKMCGIAMGSGYAESDVASALACLLDAYDKQDEDTFHQMLNLPLFRYMDNDYVKLARSLRLPGGSRPKQKAVAPMGEMGPVGGAEGGEELVDEDNDEEFDLK</sequence>
<keyword evidence="4" id="KW-0813">Transport</keyword>
<dbReference type="EnsemblMetazoa" id="XM_030975552">
    <property type="protein sequence ID" value="XP_030831412"/>
    <property type="gene ID" value="LOC589414"/>
</dbReference>
<dbReference type="GO" id="GO:0006886">
    <property type="term" value="P:intracellular protein transport"/>
    <property type="evidence" value="ECO:0000318"/>
    <property type="project" value="GO_Central"/>
</dbReference>
<evidence type="ECO:0000256" key="4">
    <source>
        <dbReference type="ARBA" id="ARBA00022448"/>
    </source>
</evidence>
<dbReference type="InterPro" id="IPR000744">
    <property type="entry name" value="NSF_attach"/>
</dbReference>
<keyword evidence="15" id="KW-1185">Reference proteome</keyword>
<evidence type="ECO:0000313" key="15">
    <source>
        <dbReference type="Proteomes" id="UP000007110"/>
    </source>
</evidence>
<dbReference type="PANTHER" id="PTHR13768">
    <property type="entry name" value="SOLUBLE NSF ATTACHMENT PROTEIN SNAP"/>
    <property type="match status" value="1"/>
</dbReference>
<comment type="similarity">
    <text evidence="3">Belongs to the SNAP family.</text>
</comment>
<dbReference type="GO" id="GO:0016192">
    <property type="term" value="P:vesicle-mediated transport"/>
    <property type="evidence" value="ECO:0007669"/>
    <property type="project" value="UniProtKB-KW"/>
</dbReference>
<dbReference type="FunCoup" id="A0A7M7N5G2">
    <property type="interactions" value="1493"/>
</dbReference>
<comment type="function">
    <text evidence="11">Required for vesicular transport between the endoplasmic reticulum and the Golgi apparatus.</text>
</comment>